<dbReference type="AlphaFoldDB" id="A0A101HK59"/>
<dbReference type="GO" id="GO:0006508">
    <property type="term" value="P:proteolysis"/>
    <property type="evidence" value="ECO:0007669"/>
    <property type="project" value="InterPro"/>
</dbReference>
<protein>
    <submittedName>
        <fullName evidence="6">Peptidase M16 inactive domain protein</fullName>
    </submittedName>
</protein>
<dbReference type="Pfam" id="PF05193">
    <property type="entry name" value="Peptidase_M16_C"/>
    <property type="match status" value="1"/>
</dbReference>
<dbReference type="GO" id="GO:0046872">
    <property type="term" value="F:metal ion binding"/>
    <property type="evidence" value="ECO:0007669"/>
    <property type="project" value="InterPro"/>
</dbReference>
<organism evidence="6 7">
    <name type="scientific">Proteiniphilum acetatigenes</name>
    <dbReference type="NCBI Taxonomy" id="294710"/>
    <lineage>
        <taxon>Bacteria</taxon>
        <taxon>Pseudomonadati</taxon>
        <taxon>Bacteroidota</taxon>
        <taxon>Bacteroidia</taxon>
        <taxon>Bacteroidales</taxon>
        <taxon>Dysgonomonadaceae</taxon>
        <taxon>Proteiniphilum</taxon>
    </lineage>
</organism>
<evidence type="ECO:0000256" key="2">
    <source>
        <dbReference type="ARBA" id="ARBA00007261"/>
    </source>
</evidence>
<comment type="similarity">
    <text evidence="2 3">Belongs to the peptidase M16 family.</text>
</comment>
<evidence type="ECO:0000259" key="5">
    <source>
        <dbReference type="Pfam" id="PF05193"/>
    </source>
</evidence>
<dbReference type="Pfam" id="PF00675">
    <property type="entry name" value="Peptidase_M16"/>
    <property type="match status" value="1"/>
</dbReference>
<evidence type="ECO:0000313" key="6">
    <source>
        <dbReference type="EMBL" id="KUK77985.1"/>
    </source>
</evidence>
<feature type="domain" description="Peptidase M16 C-terminal" evidence="5">
    <location>
        <begin position="165"/>
        <end position="340"/>
    </location>
</feature>
<dbReference type="Gene3D" id="3.30.830.10">
    <property type="entry name" value="Metalloenzyme, LuxS/M16 peptidase-like"/>
    <property type="match status" value="2"/>
</dbReference>
<accession>A0A101HK59</accession>
<evidence type="ECO:0000313" key="7">
    <source>
        <dbReference type="Proteomes" id="UP000053860"/>
    </source>
</evidence>
<evidence type="ECO:0000256" key="1">
    <source>
        <dbReference type="ARBA" id="ARBA00001947"/>
    </source>
</evidence>
<feature type="domain" description="Peptidase M16 N-terminal" evidence="4">
    <location>
        <begin position="19"/>
        <end position="156"/>
    </location>
</feature>
<dbReference type="PATRIC" id="fig|294710.3.peg.882"/>
<dbReference type="PANTHER" id="PTHR11851:SF49">
    <property type="entry name" value="MITOCHONDRIAL-PROCESSING PEPTIDASE SUBUNIT ALPHA"/>
    <property type="match status" value="1"/>
</dbReference>
<evidence type="ECO:0000259" key="4">
    <source>
        <dbReference type="Pfam" id="PF00675"/>
    </source>
</evidence>
<dbReference type="InterPro" id="IPR007863">
    <property type="entry name" value="Peptidase_M16_C"/>
</dbReference>
<dbReference type="PANTHER" id="PTHR11851">
    <property type="entry name" value="METALLOPROTEASE"/>
    <property type="match status" value="1"/>
</dbReference>
<name>A0A101HK59_9BACT</name>
<dbReference type="SUPFAM" id="SSF63411">
    <property type="entry name" value="LuxS/MPP-like metallohydrolase"/>
    <property type="match status" value="2"/>
</dbReference>
<dbReference type="EMBL" id="LGGN01000088">
    <property type="protein sequence ID" value="KUK77985.1"/>
    <property type="molecule type" value="Genomic_DNA"/>
</dbReference>
<dbReference type="InterPro" id="IPR011765">
    <property type="entry name" value="Pept_M16_N"/>
</dbReference>
<reference evidence="7" key="1">
    <citation type="journal article" date="2015" name="MBio">
        <title>Genome-Resolved Metagenomic Analysis Reveals Roles for Candidate Phyla and Other Microbial Community Members in Biogeochemical Transformations in Oil Reservoirs.</title>
        <authorList>
            <person name="Hu P."/>
            <person name="Tom L."/>
            <person name="Singh A."/>
            <person name="Thomas B.C."/>
            <person name="Baker B.J."/>
            <person name="Piceno Y.M."/>
            <person name="Andersen G.L."/>
            <person name="Banfield J.F."/>
        </authorList>
    </citation>
    <scope>NUCLEOTIDE SEQUENCE [LARGE SCALE GENOMIC DNA]</scope>
</reference>
<dbReference type="InterPro" id="IPR001431">
    <property type="entry name" value="Pept_M16_Zn_BS"/>
</dbReference>
<comment type="cofactor">
    <cofactor evidence="1">
        <name>Zn(2+)</name>
        <dbReference type="ChEBI" id="CHEBI:29105"/>
    </cofactor>
</comment>
<evidence type="ECO:0000256" key="3">
    <source>
        <dbReference type="RuleBase" id="RU004447"/>
    </source>
</evidence>
<dbReference type="InterPro" id="IPR050361">
    <property type="entry name" value="MPP/UQCRC_Complex"/>
</dbReference>
<proteinExistence type="inferred from homology"/>
<sequence length="405" mass="46728">MIHTHTLSNGLRVIHRDVLSEISHCGIVVNSGSRDEYPEEAGMAHFVEHMLFKGTRRRRAHHIAGRMESVGGELNAYTTKEETFYYATFLGEYFPRAVELLADMLFQSEFSPLLIDREREVVLDEINSYRDAPSELIFDDFENMVFAGHELGHYILGEPETLNLFTRDQILRFIERQYQPSRMVFFSTGRIPFPKVVKLLERYFSVAPPTVEVNKRVAPSPSYLPRKELLQKNTLQSHVMVGMPALSMHHPQRYALLLLNNILGGDSLNSRLNASLREKHGLVYHVESNVTLYSDTGLFAIYFAVDPQRRERSIRLVRKEISRLLEKELTPMQLNLAKRQWKGQLGIAAEQIENYTLFMAKQFLHTGRHLSLEEVFARIDAITAAEIHATSRNLFGKELYELSYL</sequence>
<comment type="caution">
    <text evidence="6">The sequence shown here is derived from an EMBL/GenBank/DDBJ whole genome shotgun (WGS) entry which is preliminary data.</text>
</comment>
<dbReference type="GO" id="GO:0004222">
    <property type="term" value="F:metalloendopeptidase activity"/>
    <property type="evidence" value="ECO:0007669"/>
    <property type="project" value="InterPro"/>
</dbReference>
<gene>
    <name evidence="6" type="ORF">XD92_0602</name>
</gene>
<dbReference type="PROSITE" id="PS00143">
    <property type="entry name" value="INSULINASE"/>
    <property type="match status" value="1"/>
</dbReference>
<dbReference type="InterPro" id="IPR011249">
    <property type="entry name" value="Metalloenz_LuxS/M16"/>
</dbReference>
<dbReference type="Proteomes" id="UP000053860">
    <property type="component" value="Unassembled WGS sequence"/>
</dbReference>